<protein>
    <submittedName>
        <fullName evidence="2">Uncharacterized protein</fullName>
    </submittedName>
</protein>
<comment type="caution">
    <text evidence="2">The sequence shown here is derived from an EMBL/GenBank/DDBJ whole genome shotgun (WGS) entry which is preliminary data.</text>
</comment>
<keyword evidence="1" id="KW-0812">Transmembrane</keyword>
<organism evidence="2 3">
    <name type="scientific">Actinorhabdospora filicis</name>
    <dbReference type="NCBI Taxonomy" id="1785913"/>
    <lineage>
        <taxon>Bacteria</taxon>
        <taxon>Bacillati</taxon>
        <taxon>Actinomycetota</taxon>
        <taxon>Actinomycetes</taxon>
        <taxon>Micromonosporales</taxon>
        <taxon>Micromonosporaceae</taxon>
        <taxon>Actinorhabdospora</taxon>
    </lineage>
</organism>
<accession>A0A9W6W928</accession>
<dbReference type="AlphaFoldDB" id="A0A9W6W928"/>
<keyword evidence="1" id="KW-0472">Membrane</keyword>
<evidence type="ECO:0000313" key="3">
    <source>
        <dbReference type="Proteomes" id="UP001165079"/>
    </source>
</evidence>
<evidence type="ECO:0000313" key="2">
    <source>
        <dbReference type="EMBL" id="GLZ77076.1"/>
    </source>
</evidence>
<feature type="transmembrane region" description="Helical" evidence="1">
    <location>
        <begin position="22"/>
        <end position="42"/>
    </location>
</feature>
<dbReference type="Proteomes" id="UP001165079">
    <property type="component" value="Unassembled WGS sequence"/>
</dbReference>
<proteinExistence type="predicted"/>
<reference evidence="2" key="1">
    <citation type="submission" date="2023-03" db="EMBL/GenBank/DDBJ databases">
        <title>Actinorhabdospora filicis NBRC 111898.</title>
        <authorList>
            <person name="Ichikawa N."/>
            <person name="Sato H."/>
            <person name="Tonouchi N."/>
        </authorList>
    </citation>
    <scope>NUCLEOTIDE SEQUENCE</scope>
    <source>
        <strain evidence="2">NBRC 111898</strain>
    </source>
</reference>
<keyword evidence="1" id="KW-1133">Transmembrane helix</keyword>
<evidence type="ECO:0000256" key="1">
    <source>
        <dbReference type="SAM" id="Phobius"/>
    </source>
</evidence>
<dbReference type="RefSeq" id="WP_285662209.1">
    <property type="nucleotide sequence ID" value="NZ_BSTX01000001.1"/>
</dbReference>
<keyword evidence="3" id="KW-1185">Reference proteome</keyword>
<name>A0A9W6W928_9ACTN</name>
<sequence>MDSPTATAESDWLRLTLPDWGLLRWSAVATVAAIAVTAGLLASGGRLGEAEQPMAVVQSAFLLEDKVISVAVAMEHKCMEQRGFDVHPDNSGGSDYILVPAVDEANRTGFGAGERSGNGVAFEARPEAYQRSYKKALAGYEDWDYGSDQPLTDDSCLGRTNVAVWGTKEGVSRPLAFDPDLQQTIYGEDPALVAAYAAWRVCMKSKGDYPDFKTMDDVERYAAELYLDEDAEYDEASAREIRVAVDASTCASGAGLRDAYTAARDKVRRELYHEFLPDILAWRAQLAAALRRTGVSLATD</sequence>
<gene>
    <name evidence="2" type="ORF">Afil01_18830</name>
</gene>
<dbReference type="EMBL" id="BSTX01000001">
    <property type="protein sequence ID" value="GLZ77076.1"/>
    <property type="molecule type" value="Genomic_DNA"/>
</dbReference>